<dbReference type="InterPro" id="IPR036890">
    <property type="entry name" value="HATPase_C_sf"/>
</dbReference>
<feature type="region of interest" description="Disordered" evidence="16">
    <location>
        <begin position="507"/>
        <end position="532"/>
    </location>
</feature>
<name>A0A098GI75_LEGMI</name>
<dbReference type="Proteomes" id="UP000182998">
    <property type="component" value="Unassembled WGS sequence"/>
</dbReference>
<keyword evidence="7 21" id="KW-0808">Transferase</keyword>
<evidence type="ECO:0000256" key="5">
    <source>
        <dbReference type="ARBA" id="ARBA00022519"/>
    </source>
</evidence>
<evidence type="ECO:0000313" key="22">
    <source>
        <dbReference type="EMBL" id="SCY07930.1"/>
    </source>
</evidence>
<dbReference type="PROSITE" id="PS50110">
    <property type="entry name" value="RESPONSE_REGULATORY"/>
    <property type="match status" value="1"/>
</dbReference>
<dbReference type="SUPFAM" id="SSF47384">
    <property type="entry name" value="Homodimeric domain of signal transducing histidine kinase"/>
    <property type="match status" value="1"/>
</dbReference>
<dbReference type="InterPro" id="IPR036097">
    <property type="entry name" value="HisK_dim/P_sf"/>
</dbReference>
<dbReference type="InterPro" id="IPR003661">
    <property type="entry name" value="HisK_dim/P_dom"/>
</dbReference>
<evidence type="ECO:0000313" key="21">
    <source>
        <dbReference type="EMBL" id="CEG62189.1"/>
    </source>
</evidence>
<dbReference type="SMART" id="SM00388">
    <property type="entry name" value="HisKA"/>
    <property type="match status" value="1"/>
</dbReference>
<accession>A0A098GI75</accession>
<dbReference type="SMART" id="SM00387">
    <property type="entry name" value="HATPase_c"/>
    <property type="match status" value="1"/>
</dbReference>
<dbReference type="Pfam" id="PF00072">
    <property type="entry name" value="Response_reg"/>
    <property type="match status" value="1"/>
</dbReference>
<evidence type="ECO:0000259" key="19">
    <source>
        <dbReference type="PROSITE" id="PS50113"/>
    </source>
</evidence>
<evidence type="ECO:0000256" key="10">
    <source>
        <dbReference type="ARBA" id="ARBA00022840"/>
    </source>
</evidence>
<dbReference type="CDD" id="cd00130">
    <property type="entry name" value="PAS"/>
    <property type="match status" value="1"/>
</dbReference>
<feature type="domain" description="Histidine kinase" evidence="17">
    <location>
        <begin position="272"/>
        <end position="493"/>
    </location>
</feature>
<feature type="domain" description="HPt" evidence="20">
    <location>
        <begin position="698"/>
        <end position="795"/>
    </location>
</feature>
<evidence type="ECO:0000256" key="1">
    <source>
        <dbReference type="ARBA" id="ARBA00000085"/>
    </source>
</evidence>
<dbReference type="InterPro" id="IPR000014">
    <property type="entry name" value="PAS"/>
</dbReference>
<dbReference type="InterPro" id="IPR001789">
    <property type="entry name" value="Sig_transdc_resp-reg_receiver"/>
</dbReference>
<keyword evidence="4" id="KW-1003">Cell membrane</keyword>
<dbReference type="PANTHER" id="PTHR43047:SF72">
    <property type="entry name" value="OSMOSENSING HISTIDINE PROTEIN KINASE SLN1"/>
    <property type="match status" value="1"/>
</dbReference>
<evidence type="ECO:0000256" key="4">
    <source>
        <dbReference type="ARBA" id="ARBA00022475"/>
    </source>
</evidence>
<dbReference type="Gene3D" id="1.10.287.130">
    <property type="match status" value="1"/>
</dbReference>
<keyword evidence="24" id="KW-1185">Reference proteome</keyword>
<dbReference type="Pfam" id="PF08448">
    <property type="entry name" value="PAS_4"/>
    <property type="match status" value="1"/>
</dbReference>
<dbReference type="InterPro" id="IPR011006">
    <property type="entry name" value="CheY-like_superfamily"/>
</dbReference>
<evidence type="ECO:0000256" key="13">
    <source>
        <dbReference type="ARBA" id="ARBA00023136"/>
    </source>
</evidence>
<dbReference type="RefSeq" id="WP_231852178.1">
    <property type="nucleotide sequence ID" value="NZ_FMVN01000003.1"/>
</dbReference>
<dbReference type="CDD" id="cd17546">
    <property type="entry name" value="REC_hyHK_CKI1_RcsC-like"/>
    <property type="match status" value="1"/>
</dbReference>
<reference evidence="23" key="2">
    <citation type="submission" date="2014-09" db="EMBL/GenBank/DDBJ databases">
        <authorList>
            <person name="Gomez-Valero L."/>
        </authorList>
    </citation>
    <scope>NUCLEOTIDE SEQUENCE [LARGE SCALE GENOMIC DNA]</scope>
    <source>
        <strain evidence="23">ATCC33218</strain>
    </source>
</reference>
<dbReference type="PATRIC" id="fig|451.8.peg.758"/>
<dbReference type="Gene3D" id="3.30.565.10">
    <property type="entry name" value="Histidine kinase-like ATPase, C-terminal domain"/>
    <property type="match status" value="1"/>
</dbReference>
<comment type="subcellular location">
    <subcellularLocation>
        <location evidence="2">Cell inner membrane</location>
        <topology evidence="2">Multi-pass membrane protein</topology>
    </subcellularLocation>
</comment>
<dbReference type="EMBL" id="FMVN01000003">
    <property type="protein sequence ID" value="SCY07930.1"/>
    <property type="molecule type" value="Genomic_DNA"/>
</dbReference>
<evidence type="ECO:0000256" key="7">
    <source>
        <dbReference type="ARBA" id="ARBA00022679"/>
    </source>
</evidence>
<evidence type="ECO:0000256" key="12">
    <source>
        <dbReference type="ARBA" id="ARBA00023012"/>
    </source>
</evidence>
<keyword evidence="12" id="KW-0902">Two-component regulatory system</keyword>
<comment type="catalytic activity">
    <reaction evidence="1">
        <text>ATP + protein L-histidine = ADP + protein N-phospho-L-histidine.</text>
        <dbReference type="EC" id="2.7.13.3"/>
    </reaction>
</comment>
<evidence type="ECO:0000256" key="14">
    <source>
        <dbReference type="PROSITE-ProRule" id="PRU00110"/>
    </source>
</evidence>
<dbReference type="PANTHER" id="PTHR43047">
    <property type="entry name" value="TWO-COMPONENT HISTIDINE PROTEIN KINASE"/>
    <property type="match status" value="1"/>
</dbReference>
<dbReference type="GO" id="GO:0000155">
    <property type="term" value="F:phosphorelay sensor kinase activity"/>
    <property type="evidence" value="ECO:0007669"/>
    <property type="project" value="InterPro"/>
</dbReference>
<dbReference type="EMBL" id="LN614830">
    <property type="protein sequence ID" value="CEG62189.1"/>
    <property type="molecule type" value="Genomic_DNA"/>
</dbReference>
<dbReference type="SMART" id="SM00448">
    <property type="entry name" value="REC"/>
    <property type="match status" value="1"/>
</dbReference>
<dbReference type="SUPFAM" id="SSF55785">
    <property type="entry name" value="PYP-like sensor domain (PAS domain)"/>
    <property type="match status" value="1"/>
</dbReference>
<dbReference type="InterPro" id="IPR035965">
    <property type="entry name" value="PAS-like_dom_sf"/>
</dbReference>
<feature type="compositionally biased region" description="Basic and acidic residues" evidence="16">
    <location>
        <begin position="522"/>
        <end position="531"/>
    </location>
</feature>
<dbReference type="InterPro" id="IPR004358">
    <property type="entry name" value="Sig_transdc_His_kin-like_C"/>
</dbReference>
<gene>
    <name evidence="21" type="ORF">LMI_2956</name>
    <name evidence="22" type="ORF">SAMN02982997_00805</name>
</gene>
<dbReference type="SUPFAM" id="SSF47226">
    <property type="entry name" value="Histidine-containing phosphotransfer domain, HPT domain"/>
    <property type="match status" value="1"/>
</dbReference>
<proteinExistence type="predicted"/>
<evidence type="ECO:0000256" key="2">
    <source>
        <dbReference type="ARBA" id="ARBA00004429"/>
    </source>
</evidence>
<dbReference type="NCBIfam" id="TIGR00229">
    <property type="entry name" value="sensory_box"/>
    <property type="match status" value="1"/>
</dbReference>
<evidence type="ECO:0000259" key="20">
    <source>
        <dbReference type="PROSITE" id="PS50894"/>
    </source>
</evidence>
<dbReference type="Gene3D" id="3.40.50.2300">
    <property type="match status" value="1"/>
</dbReference>
<dbReference type="PROSITE" id="PS50109">
    <property type="entry name" value="HIS_KIN"/>
    <property type="match status" value="1"/>
</dbReference>
<feature type="modified residue" description="Phosphohistidine" evidence="14">
    <location>
        <position position="737"/>
    </location>
</feature>
<keyword evidence="13" id="KW-0472">Membrane</keyword>
<evidence type="ECO:0000313" key="23">
    <source>
        <dbReference type="Proteomes" id="UP000032414"/>
    </source>
</evidence>
<keyword evidence="10" id="KW-0067">ATP-binding</keyword>
<dbReference type="KEGG" id="tmc:LMI_2956"/>
<dbReference type="InterPro" id="IPR000700">
    <property type="entry name" value="PAS-assoc_C"/>
</dbReference>
<sequence>MDNHAPINQSVIKSLDSLFFLSSPKESEKIVFFIDKNHIIQKVILKTNQEALLKLSSYDKKSFTEALEFLHLDTNRVLNLIQRATASFFEHSEFSDKELHREYMLSASYTGTIYVVILTLINRTNEALKTYINTIINTLPGAIYWKDTEGHYMGCNQFVAQMAGFERPEHIIGKTDFDLCWKEFAQEWRDLDLEVMRENKTYKREETAKLANGSIITELTIKSPLYNEKNEIVGIIGTSMDITEQKILEHDLVNAQKKAEAASLAKTEFLENMRHDIRTPLSGIVGFAEILKSESKEQHTQEYADNLIASSHALLDLMDDVLEAIRVSSGEIPMLRQKFDLKALLKNVIDLNLAKSKAKKLQLHFLVDENLPQYVIGDKIRIHRVILELVGNALNFTNAGHVTLTADLAKKHDRQLIIRIKVSDSGIGIPPEKQQDIYLQFKRLTPSYKGIYKGAGLGLYIVRQFIDELEAEISVNSQVGVGTSFTCIIPLQEPLLADATDIDNHFPSYKEHSLPSNSNSTEDNKNKEGTSKKTQVLVVEDNVIAQKVVKTILSSMNCAVDLASNGKEALNKVNLNHYDLIFMDIGLGQGADGYEVTREIRKREKDSDHVPIVALTAHAAEENKQRCVEAGMDAVLSKPITQNHASNILNGFIRKEKAAVEPQNLAKLDLPDTEEELFELEQYPLLEIEQALKNLGSKSILIDLLENLVDKAVPEDFLKMQTAFAAQNYEQVEKLAHKIKGGAVYVGTIRMKYACQYLERYWKSGQRELFDKLYKQAVSVIEETVIYVKNWLKTASK</sequence>
<keyword evidence="6 15" id="KW-0597">Phosphoprotein</keyword>
<dbReference type="PROSITE" id="PS50894">
    <property type="entry name" value="HPT"/>
    <property type="match status" value="1"/>
</dbReference>
<evidence type="ECO:0000256" key="8">
    <source>
        <dbReference type="ARBA" id="ARBA00022692"/>
    </source>
</evidence>
<dbReference type="GO" id="GO:0005886">
    <property type="term" value="C:plasma membrane"/>
    <property type="evidence" value="ECO:0007669"/>
    <property type="project" value="UniProtKB-SubCell"/>
</dbReference>
<dbReference type="CDD" id="cd00082">
    <property type="entry name" value="HisKA"/>
    <property type="match status" value="1"/>
</dbReference>
<evidence type="ECO:0000259" key="17">
    <source>
        <dbReference type="PROSITE" id="PS50109"/>
    </source>
</evidence>
<dbReference type="Gene3D" id="3.30.450.20">
    <property type="entry name" value="PAS domain"/>
    <property type="match status" value="1"/>
</dbReference>
<dbReference type="SUPFAM" id="SSF52172">
    <property type="entry name" value="CheY-like"/>
    <property type="match status" value="1"/>
</dbReference>
<dbReference type="PRINTS" id="PR00344">
    <property type="entry name" value="BCTRLSENSOR"/>
</dbReference>
<reference evidence="22 24" key="3">
    <citation type="submission" date="2016-10" db="EMBL/GenBank/DDBJ databases">
        <authorList>
            <person name="Varghese N."/>
            <person name="Submissions S."/>
        </authorList>
    </citation>
    <scope>NUCLEOTIDE SEQUENCE [LARGE SCALE GENOMIC DNA]</scope>
    <source>
        <strain evidence="22 24">ATCC 33218</strain>
    </source>
</reference>
<feature type="domain" description="PAC" evidence="19">
    <location>
        <begin position="202"/>
        <end position="254"/>
    </location>
</feature>
<dbReference type="InterPro" id="IPR003594">
    <property type="entry name" value="HATPase_dom"/>
</dbReference>
<evidence type="ECO:0000256" key="6">
    <source>
        <dbReference type="ARBA" id="ARBA00022553"/>
    </source>
</evidence>
<dbReference type="InterPro" id="IPR008207">
    <property type="entry name" value="Sig_transdc_His_kin_Hpt_dom"/>
</dbReference>
<feature type="domain" description="Response regulatory" evidence="18">
    <location>
        <begin position="535"/>
        <end position="653"/>
    </location>
</feature>
<dbReference type="GO" id="GO:0009927">
    <property type="term" value="F:histidine phosphotransfer kinase activity"/>
    <property type="evidence" value="ECO:0007669"/>
    <property type="project" value="TreeGrafter"/>
</dbReference>
<dbReference type="InterPro" id="IPR036641">
    <property type="entry name" value="HPT_dom_sf"/>
</dbReference>
<dbReference type="AlphaFoldDB" id="A0A098GI75"/>
<evidence type="ECO:0000313" key="24">
    <source>
        <dbReference type="Proteomes" id="UP000182998"/>
    </source>
</evidence>
<evidence type="ECO:0000256" key="15">
    <source>
        <dbReference type="PROSITE-ProRule" id="PRU00169"/>
    </source>
</evidence>
<organism evidence="21 23">
    <name type="scientific">Legionella micdadei</name>
    <name type="common">Tatlockia micdadei</name>
    <dbReference type="NCBI Taxonomy" id="451"/>
    <lineage>
        <taxon>Bacteria</taxon>
        <taxon>Pseudomonadati</taxon>
        <taxon>Pseudomonadota</taxon>
        <taxon>Gammaproteobacteria</taxon>
        <taxon>Legionellales</taxon>
        <taxon>Legionellaceae</taxon>
        <taxon>Legionella</taxon>
    </lineage>
</organism>
<dbReference type="InterPro" id="IPR013656">
    <property type="entry name" value="PAS_4"/>
</dbReference>
<dbReference type="Gene3D" id="1.20.120.160">
    <property type="entry name" value="HPT domain"/>
    <property type="match status" value="1"/>
</dbReference>
<feature type="modified residue" description="4-aspartylphosphate" evidence="15">
    <location>
        <position position="584"/>
    </location>
</feature>
<evidence type="ECO:0000256" key="9">
    <source>
        <dbReference type="ARBA" id="ARBA00022777"/>
    </source>
</evidence>
<dbReference type="HOGENOM" id="CLU_000445_114_15_6"/>
<dbReference type="InterPro" id="IPR005467">
    <property type="entry name" value="His_kinase_dom"/>
</dbReference>
<dbReference type="Pfam" id="PF01627">
    <property type="entry name" value="Hpt"/>
    <property type="match status" value="1"/>
</dbReference>
<evidence type="ECO:0000259" key="18">
    <source>
        <dbReference type="PROSITE" id="PS50110"/>
    </source>
</evidence>
<keyword evidence="9 21" id="KW-0418">Kinase</keyword>
<dbReference type="SUPFAM" id="SSF55874">
    <property type="entry name" value="ATPase domain of HSP90 chaperone/DNA topoisomerase II/histidine kinase"/>
    <property type="match status" value="1"/>
</dbReference>
<keyword evidence="5" id="KW-0997">Cell inner membrane</keyword>
<reference evidence="21" key="1">
    <citation type="submission" date="2014-09" db="EMBL/GenBank/DDBJ databases">
        <authorList>
            <person name="GOMEZ-VALERO Laura"/>
        </authorList>
    </citation>
    <scope>NUCLEOTIDE SEQUENCE</scope>
    <source>
        <strain evidence="21">ATCC33218</strain>
    </source>
</reference>
<evidence type="ECO:0000256" key="16">
    <source>
        <dbReference type="SAM" id="MobiDB-lite"/>
    </source>
</evidence>
<dbReference type="Pfam" id="PF02518">
    <property type="entry name" value="HATPase_c"/>
    <property type="match status" value="1"/>
</dbReference>
<dbReference type="Pfam" id="PF00512">
    <property type="entry name" value="HisKA"/>
    <property type="match status" value="1"/>
</dbReference>
<evidence type="ECO:0000256" key="11">
    <source>
        <dbReference type="ARBA" id="ARBA00022989"/>
    </source>
</evidence>
<dbReference type="EC" id="2.7.13.3" evidence="3"/>
<dbReference type="Proteomes" id="UP000032414">
    <property type="component" value="Chromosome I"/>
</dbReference>
<keyword evidence="8" id="KW-0812">Transmembrane</keyword>
<keyword evidence="11" id="KW-1133">Transmembrane helix</keyword>
<dbReference type="PROSITE" id="PS50113">
    <property type="entry name" value="PAC"/>
    <property type="match status" value="1"/>
</dbReference>
<evidence type="ECO:0000256" key="3">
    <source>
        <dbReference type="ARBA" id="ARBA00012438"/>
    </source>
</evidence>
<keyword evidence="10" id="KW-0547">Nucleotide-binding</keyword>
<protein>
    <recommendedName>
        <fullName evidence="3">histidine kinase</fullName>
        <ecNumber evidence="3">2.7.13.3</ecNumber>
    </recommendedName>
</protein>